<dbReference type="AlphaFoldDB" id="A0A5N7INN5"/>
<protein>
    <submittedName>
        <fullName evidence="2">Uncharacterized protein</fullName>
    </submittedName>
</protein>
<feature type="region of interest" description="Disordered" evidence="1">
    <location>
        <begin position="1"/>
        <end position="22"/>
    </location>
</feature>
<comment type="caution">
    <text evidence="2">The sequence shown here is derived from an EMBL/GenBank/DDBJ whole genome shotgun (WGS) entry which is preliminary data.</text>
</comment>
<proteinExistence type="predicted"/>
<sequence>MGLIGVAGKAKSDHDSGEVSDMSSYTSIGARESFVGAITGAISGPFGSLKDIKGIIKLGGVTGGVESLIRQTLDGKGINPITVIKDAGKGILTLGLLHGAGKLIKGASPFIKNTINKIISKNDSAILNIAKKIDNVLAPVRVAQLSTGEKVLLKMEGKNTAQDAMSKMIGKANNNILLKDVSSVLSTSNKFTKPMVKELEQGVKNKKIVVSEIDDIVGKYKLDVLDANEKATTTVIVDKTGQTVKMSWIVDKMGERGNQYKNSIVPKGIDKGHIKSIQDGALDNCIEDSPLNIIPQTSGVNRSRMKIFENFRRDKCQGMEVITEILPDGYVRVQVPGQNIDVTYNSLSKTAMEQWPKNWFTKGGIFH</sequence>
<evidence type="ECO:0000313" key="2">
    <source>
        <dbReference type="EMBL" id="MPQ64980.1"/>
    </source>
</evidence>
<accession>A0A5N7INN5</accession>
<name>A0A5N7INN5_9CLOT</name>
<dbReference type="RefSeq" id="WP_152754113.1">
    <property type="nucleotide sequence ID" value="NZ_SPSE01000031.1"/>
</dbReference>
<evidence type="ECO:0000256" key="1">
    <source>
        <dbReference type="SAM" id="MobiDB-lite"/>
    </source>
</evidence>
<dbReference type="EMBL" id="SPSF01000064">
    <property type="protein sequence ID" value="MPQ64980.1"/>
    <property type="molecule type" value="Genomic_DNA"/>
</dbReference>
<reference evidence="2 3" key="1">
    <citation type="journal article" date="2019" name="Lett. Appl. Microbiol.">
        <title>A case of 'blown pack' spoilage of vacuum-packaged pork likely associated with Clostridium estertheticum in Canada.</title>
        <authorList>
            <person name="Zhang P."/>
            <person name="Ward P."/>
            <person name="McMullen L.M."/>
            <person name="Yang X."/>
        </authorList>
    </citation>
    <scope>NUCLEOTIDE SEQUENCE [LARGE SCALE GENOMIC DNA]</scope>
    <source>
        <strain evidence="2 3">MA19</strain>
    </source>
</reference>
<organism evidence="2 3">
    <name type="scientific">Clostridium estertheticum</name>
    <dbReference type="NCBI Taxonomy" id="238834"/>
    <lineage>
        <taxon>Bacteria</taxon>
        <taxon>Bacillati</taxon>
        <taxon>Bacillota</taxon>
        <taxon>Clostridia</taxon>
        <taxon>Eubacteriales</taxon>
        <taxon>Clostridiaceae</taxon>
        <taxon>Clostridium</taxon>
    </lineage>
</organism>
<dbReference type="Proteomes" id="UP000342249">
    <property type="component" value="Unassembled WGS sequence"/>
</dbReference>
<gene>
    <name evidence="2" type="ORF">E4V82_23240</name>
</gene>
<evidence type="ECO:0000313" key="3">
    <source>
        <dbReference type="Proteomes" id="UP000342249"/>
    </source>
</evidence>